<dbReference type="Proteomes" id="UP000324222">
    <property type="component" value="Unassembled WGS sequence"/>
</dbReference>
<evidence type="ECO:0000256" key="1">
    <source>
        <dbReference type="SAM" id="MobiDB-lite"/>
    </source>
</evidence>
<proteinExistence type="predicted"/>
<name>A0A5B7FDM2_PORTR</name>
<keyword evidence="3" id="KW-1185">Reference proteome</keyword>
<feature type="compositionally biased region" description="Polar residues" evidence="1">
    <location>
        <begin position="103"/>
        <end position="120"/>
    </location>
</feature>
<accession>A0A5B7FDM2</accession>
<dbReference type="AlphaFoldDB" id="A0A5B7FDM2"/>
<gene>
    <name evidence="2" type="ORF">E2C01_037300</name>
</gene>
<feature type="region of interest" description="Disordered" evidence="1">
    <location>
        <begin position="50"/>
        <end position="121"/>
    </location>
</feature>
<feature type="compositionally biased region" description="Pro residues" evidence="1">
    <location>
        <begin position="88"/>
        <end position="100"/>
    </location>
</feature>
<feature type="compositionally biased region" description="Polar residues" evidence="1">
    <location>
        <begin position="60"/>
        <end position="84"/>
    </location>
</feature>
<protein>
    <submittedName>
        <fullName evidence="2">Uncharacterized protein</fullName>
    </submittedName>
</protein>
<sequence>MNVSEYSKEAFSEGTHYKGDASFKETLTSRRDIRVFHVYSVRRQLFVSDFQRNKEKKSTYRQAPNQTPDRSSTHPPLPKATSQASPTPFFPPSLPLPSLPPSRTTGNPANPSSPQLTPTSGYCPLPVSWSFPVDSANRQGVT</sequence>
<dbReference type="EMBL" id="VSRR010005928">
    <property type="protein sequence ID" value="MPC43647.1"/>
    <property type="molecule type" value="Genomic_DNA"/>
</dbReference>
<reference evidence="2 3" key="1">
    <citation type="submission" date="2019-05" db="EMBL/GenBank/DDBJ databases">
        <title>Another draft genome of Portunus trituberculatus and its Hox gene families provides insights of decapod evolution.</title>
        <authorList>
            <person name="Jeong J.-H."/>
            <person name="Song I."/>
            <person name="Kim S."/>
            <person name="Choi T."/>
            <person name="Kim D."/>
            <person name="Ryu S."/>
            <person name="Kim W."/>
        </authorList>
    </citation>
    <scope>NUCLEOTIDE SEQUENCE [LARGE SCALE GENOMIC DNA]</scope>
    <source>
        <tissue evidence="2">Muscle</tissue>
    </source>
</reference>
<evidence type="ECO:0000313" key="3">
    <source>
        <dbReference type="Proteomes" id="UP000324222"/>
    </source>
</evidence>
<evidence type="ECO:0000313" key="2">
    <source>
        <dbReference type="EMBL" id="MPC43647.1"/>
    </source>
</evidence>
<comment type="caution">
    <text evidence="2">The sequence shown here is derived from an EMBL/GenBank/DDBJ whole genome shotgun (WGS) entry which is preliminary data.</text>
</comment>
<organism evidence="2 3">
    <name type="scientific">Portunus trituberculatus</name>
    <name type="common">Swimming crab</name>
    <name type="synonym">Neptunus trituberculatus</name>
    <dbReference type="NCBI Taxonomy" id="210409"/>
    <lineage>
        <taxon>Eukaryota</taxon>
        <taxon>Metazoa</taxon>
        <taxon>Ecdysozoa</taxon>
        <taxon>Arthropoda</taxon>
        <taxon>Crustacea</taxon>
        <taxon>Multicrustacea</taxon>
        <taxon>Malacostraca</taxon>
        <taxon>Eumalacostraca</taxon>
        <taxon>Eucarida</taxon>
        <taxon>Decapoda</taxon>
        <taxon>Pleocyemata</taxon>
        <taxon>Brachyura</taxon>
        <taxon>Eubrachyura</taxon>
        <taxon>Portunoidea</taxon>
        <taxon>Portunidae</taxon>
        <taxon>Portuninae</taxon>
        <taxon>Portunus</taxon>
    </lineage>
</organism>